<reference evidence="1 2" key="1">
    <citation type="journal article" date="2018" name="Mol. Biol. Evol.">
        <title>Analysis of the draft genome of the red seaweed Gracilariopsis chorda provides insights into genome size evolution in Rhodophyta.</title>
        <authorList>
            <person name="Lee J."/>
            <person name="Yang E.C."/>
            <person name="Graf L."/>
            <person name="Yang J.H."/>
            <person name="Qiu H."/>
            <person name="Zel Zion U."/>
            <person name="Chan C.X."/>
            <person name="Stephens T.G."/>
            <person name="Weber A.P.M."/>
            <person name="Boo G.H."/>
            <person name="Boo S.M."/>
            <person name="Kim K.M."/>
            <person name="Shin Y."/>
            <person name="Jung M."/>
            <person name="Lee S.J."/>
            <person name="Yim H.S."/>
            <person name="Lee J.H."/>
            <person name="Bhattacharya D."/>
            <person name="Yoon H.S."/>
        </authorList>
    </citation>
    <scope>NUCLEOTIDE SEQUENCE [LARGE SCALE GENOMIC DNA]</scope>
    <source>
        <strain evidence="1 2">SKKU-2015</strain>
        <tissue evidence="1">Whole body</tissue>
    </source>
</reference>
<gene>
    <name evidence="1" type="ORF">BWQ96_06657</name>
</gene>
<sequence>MCGAFARLGPRTLKLGVREQTEKIRGPTEKRKRLSFAKTNSKHLAAVEETLQTPSPPYISNDYDFHENNGMVHVVEKAGVEHKQIYATKDVTDFSDKLYSWMRRTAEDVKNGHVELVRGKLVE</sequence>
<evidence type="ECO:0000313" key="2">
    <source>
        <dbReference type="Proteomes" id="UP000247409"/>
    </source>
</evidence>
<organism evidence="1 2">
    <name type="scientific">Gracilariopsis chorda</name>
    <dbReference type="NCBI Taxonomy" id="448386"/>
    <lineage>
        <taxon>Eukaryota</taxon>
        <taxon>Rhodophyta</taxon>
        <taxon>Florideophyceae</taxon>
        <taxon>Rhodymeniophycidae</taxon>
        <taxon>Gracilariales</taxon>
        <taxon>Gracilariaceae</taxon>
        <taxon>Gracilariopsis</taxon>
    </lineage>
</organism>
<dbReference type="AlphaFoldDB" id="A0A2V3IR16"/>
<accession>A0A2V3IR16</accession>
<comment type="caution">
    <text evidence="1">The sequence shown here is derived from an EMBL/GenBank/DDBJ whole genome shotgun (WGS) entry which is preliminary data.</text>
</comment>
<dbReference type="EMBL" id="NBIV01000118">
    <property type="protein sequence ID" value="PXF43600.1"/>
    <property type="molecule type" value="Genomic_DNA"/>
</dbReference>
<evidence type="ECO:0000313" key="1">
    <source>
        <dbReference type="EMBL" id="PXF43600.1"/>
    </source>
</evidence>
<name>A0A2V3IR16_9FLOR</name>
<protein>
    <submittedName>
        <fullName evidence="1">Uncharacterized protein</fullName>
    </submittedName>
</protein>
<dbReference type="Proteomes" id="UP000247409">
    <property type="component" value="Unassembled WGS sequence"/>
</dbReference>
<proteinExistence type="predicted"/>
<keyword evidence="2" id="KW-1185">Reference proteome</keyword>